<accession>A0A168P7W2</accession>
<dbReference type="GO" id="GO:0003677">
    <property type="term" value="F:DNA binding"/>
    <property type="evidence" value="ECO:0007669"/>
    <property type="project" value="InterPro"/>
</dbReference>
<name>A0A168P7W2_ABSGL</name>
<protein>
    <recommendedName>
        <fullName evidence="3">Ndc10 domain-containing protein</fullName>
    </recommendedName>
</protein>
<dbReference type="InParanoid" id="A0A168P7W2"/>
<dbReference type="EMBL" id="LT553604">
    <property type="protein sequence ID" value="SAM01907.1"/>
    <property type="molecule type" value="Genomic_DNA"/>
</dbReference>
<dbReference type="OrthoDB" id="4325529at2759"/>
<sequence>MFCTHTYMNDLALLIGIDRQGHLFCWYQIQQEDAYQLRLISSYGGIMGVYEDQKPRQGQLHGTTIYGENLTSLPRKMMRSMAGFPTNGRSFCLARVALDPPTSLCKKLFPAIDQWHDCLTAKKLNPDNNEPI</sequence>
<organism evidence="1">
    <name type="scientific">Absidia glauca</name>
    <name type="common">Pin mould</name>
    <dbReference type="NCBI Taxonomy" id="4829"/>
    <lineage>
        <taxon>Eukaryota</taxon>
        <taxon>Fungi</taxon>
        <taxon>Fungi incertae sedis</taxon>
        <taxon>Mucoromycota</taxon>
        <taxon>Mucoromycotina</taxon>
        <taxon>Mucoromycetes</taxon>
        <taxon>Mucorales</taxon>
        <taxon>Cunninghamellaceae</taxon>
        <taxon>Absidia</taxon>
    </lineage>
</organism>
<dbReference type="AlphaFoldDB" id="A0A168P7W2"/>
<dbReference type="InterPro" id="IPR038279">
    <property type="entry name" value="Ndc10_dom2_sf"/>
</dbReference>
<reference evidence="1" key="1">
    <citation type="submission" date="2016-04" db="EMBL/GenBank/DDBJ databases">
        <authorList>
            <person name="Evans L.H."/>
            <person name="Alamgir A."/>
            <person name="Owens N."/>
            <person name="Weber N.D."/>
            <person name="Virtaneva K."/>
            <person name="Barbian K."/>
            <person name="Babar A."/>
            <person name="Rosenke K."/>
        </authorList>
    </citation>
    <scope>NUCLEOTIDE SEQUENCE [LARGE SCALE GENOMIC DNA]</scope>
    <source>
        <strain evidence="1">CBS 101.48</strain>
    </source>
</reference>
<evidence type="ECO:0000313" key="1">
    <source>
        <dbReference type="EMBL" id="SAM01907.1"/>
    </source>
</evidence>
<keyword evidence="2" id="KW-1185">Reference proteome</keyword>
<gene>
    <name evidence="1" type="primary">ABSGL_07657.1 scaffold 8929</name>
</gene>
<proteinExistence type="predicted"/>
<dbReference type="Proteomes" id="UP000078561">
    <property type="component" value="Unassembled WGS sequence"/>
</dbReference>
<dbReference type="Gene3D" id="1.10.443.20">
    <property type="entry name" value="Centromere DNA-binding protein complex CBF3 subunit, domain 2"/>
    <property type="match status" value="1"/>
</dbReference>
<evidence type="ECO:0000313" key="2">
    <source>
        <dbReference type="Proteomes" id="UP000078561"/>
    </source>
</evidence>
<evidence type="ECO:0008006" key="3">
    <source>
        <dbReference type="Google" id="ProtNLM"/>
    </source>
</evidence>